<accession>A0A3E1NWR2</accession>
<feature type="transmembrane region" description="Helical" evidence="1">
    <location>
        <begin position="116"/>
        <end position="134"/>
    </location>
</feature>
<feature type="transmembrane region" description="Helical" evidence="1">
    <location>
        <begin position="53"/>
        <end position="78"/>
    </location>
</feature>
<protein>
    <submittedName>
        <fullName evidence="2">Uncharacterized protein</fullName>
    </submittedName>
</protein>
<evidence type="ECO:0000313" key="2">
    <source>
        <dbReference type="EMBL" id="RFM32359.1"/>
    </source>
</evidence>
<name>A0A3E1NWR2_9BACT</name>
<feature type="transmembrane region" description="Helical" evidence="1">
    <location>
        <begin position="90"/>
        <end position="110"/>
    </location>
</feature>
<keyword evidence="1" id="KW-1133">Transmembrane helix</keyword>
<dbReference type="RefSeq" id="WP_116855552.1">
    <property type="nucleotide sequence ID" value="NZ_QTJV01000009.1"/>
</dbReference>
<organism evidence="2 3">
    <name type="scientific">Chitinophaga silvisoli</name>
    <dbReference type="NCBI Taxonomy" id="2291814"/>
    <lineage>
        <taxon>Bacteria</taxon>
        <taxon>Pseudomonadati</taxon>
        <taxon>Bacteroidota</taxon>
        <taxon>Chitinophagia</taxon>
        <taxon>Chitinophagales</taxon>
        <taxon>Chitinophagaceae</taxon>
        <taxon>Chitinophaga</taxon>
    </lineage>
</organism>
<gene>
    <name evidence="2" type="ORF">DXN04_21975</name>
</gene>
<dbReference type="Proteomes" id="UP000261174">
    <property type="component" value="Unassembled WGS sequence"/>
</dbReference>
<comment type="caution">
    <text evidence="2">The sequence shown here is derived from an EMBL/GenBank/DDBJ whole genome shotgun (WGS) entry which is preliminary data.</text>
</comment>
<keyword evidence="1" id="KW-0472">Membrane</keyword>
<reference evidence="2 3" key="1">
    <citation type="submission" date="2018-08" db="EMBL/GenBank/DDBJ databases">
        <title>Chitinophaga sp. K20C18050901, a novel bacterium isolated from forest soil.</title>
        <authorList>
            <person name="Wang C."/>
        </authorList>
    </citation>
    <scope>NUCLEOTIDE SEQUENCE [LARGE SCALE GENOMIC DNA]</scope>
    <source>
        <strain evidence="2 3">K20C18050901</strain>
    </source>
</reference>
<sequence>MSITKKLFAGFKYLIFQGAIEILLIITMEYLGINTLADFSKSNLLIENIEGVAWAIAMKTIIFSLLYLPLFLIIISLLSGKKTINASTLSIVNAILSVFLLLVLFLIKRLELSEMLFPLVATLIAALIIIVLNMKVKK</sequence>
<dbReference type="AlphaFoldDB" id="A0A3E1NWR2"/>
<keyword evidence="3" id="KW-1185">Reference proteome</keyword>
<proteinExistence type="predicted"/>
<dbReference type="EMBL" id="QTJV01000009">
    <property type="protein sequence ID" value="RFM32359.1"/>
    <property type="molecule type" value="Genomic_DNA"/>
</dbReference>
<evidence type="ECO:0000313" key="3">
    <source>
        <dbReference type="Proteomes" id="UP000261174"/>
    </source>
</evidence>
<keyword evidence="1" id="KW-0812">Transmembrane</keyword>
<evidence type="ECO:0000256" key="1">
    <source>
        <dbReference type="SAM" id="Phobius"/>
    </source>
</evidence>
<feature type="transmembrane region" description="Helical" evidence="1">
    <location>
        <begin position="12"/>
        <end position="33"/>
    </location>
</feature>